<name>A0AA41VJM6_PAPNU</name>
<accession>A0AA41VJM6</accession>
<organism evidence="3 4">
    <name type="scientific">Papaver nudicaule</name>
    <name type="common">Iceland poppy</name>
    <dbReference type="NCBI Taxonomy" id="74823"/>
    <lineage>
        <taxon>Eukaryota</taxon>
        <taxon>Viridiplantae</taxon>
        <taxon>Streptophyta</taxon>
        <taxon>Embryophyta</taxon>
        <taxon>Tracheophyta</taxon>
        <taxon>Spermatophyta</taxon>
        <taxon>Magnoliopsida</taxon>
        <taxon>Ranunculales</taxon>
        <taxon>Papaveraceae</taxon>
        <taxon>Papaveroideae</taxon>
        <taxon>Papaver</taxon>
    </lineage>
</organism>
<dbReference type="EMBL" id="JAJJMA010236308">
    <property type="protein sequence ID" value="MCL7042517.1"/>
    <property type="molecule type" value="Genomic_DNA"/>
</dbReference>
<evidence type="ECO:0000313" key="4">
    <source>
        <dbReference type="Proteomes" id="UP001177140"/>
    </source>
</evidence>
<dbReference type="Pfam" id="PF03732">
    <property type="entry name" value="Retrotrans_gag"/>
    <property type="match status" value="1"/>
</dbReference>
<sequence length="193" mass="22168">MKEAEEGTITWERFKVLFIEKYVPDAARDKKFSEFMFLTKGDMSVSAYADKYTRLSKYGQALVGTEEANAKKFIIGLDPEMRKQLSCLRIKTYADALNRSLDYEKEMEDQSATRVRDRPPEFLARQDPAKRPMISTPNQTSFRPSIRPWQMGSAAGPTAIRPPTVRPQGQGQMLRPQGIWVRFQQVRPLGQMV</sequence>
<protein>
    <recommendedName>
        <fullName evidence="2">Retrotransposon gag domain-containing protein</fullName>
    </recommendedName>
</protein>
<feature type="domain" description="Retrotransposon gag" evidence="2">
    <location>
        <begin position="8"/>
        <end position="78"/>
    </location>
</feature>
<reference evidence="3" key="1">
    <citation type="submission" date="2022-03" db="EMBL/GenBank/DDBJ databases">
        <title>A functionally conserved STORR gene fusion in Papaver species that diverged 16.8 million years ago.</title>
        <authorList>
            <person name="Catania T."/>
        </authorList>
    </citation>
    <scope>NUCLEOTIDE SEQUENCE</scope>
    <source>
        <strain evidence="3">S-191538</strain>
    </source>
</reference>
<evidence type="ECO:0000256" key="1">
    <source>
        <dbReference type="SAM" id="MobiDB-lite"/>
    </source>
</evidence>
<evidence type="ECO:0000259" key="2">
    <source>
        <dbReference type="Pfam" id="PF03732"/>
    </source>
</evidence>
<keyword evidence="4" id="KW-1185">Reference proteome</keyword>
<dbReference type="AlphaFoldDB" id="A0AA41VJM6"/>
<feature type="region of interest" description="Disordered" evidence="1">
    <location>
        <begin position="153"/>
        <end position="172"/>
    </location>
</feature>
<proteinExistence type="predicted"/>
<comment type="caution">
    <text evidence="3">The sequence shown here is derived from an EMBL/GenBank/DDBJ whole genome shotgun (WGS) entry which is preliminary data.</text>
</comment>
<evidence type="ECO:0000313" key="3">
    <source>
        <dbReference type="EMBL" id="MCL7042517.1"/>
    </source>
</evidence>
<dbReference type="Proteomes" id="UP001177140">
    <property type="component" value="Unassembled WGS sequence"/>
</dbReference>
<gene>
    <name evidence="3" type="ORF">MKW94_010211</name>
</gene>
<dbReference type="InterPro" id="IPR005162">
    <property type="entry name" value="Retrotrans_gag_dom"/>
</dbReference>